<dbReference type="EMBL" id="JPMD01000001">
    <property type="protein sequence ID" value="KEZ88921.1"/>
    <property type="molecule type" value="Genomic_DNA"/>
</dbReference>
<dbReference type="Proteomes" id="UP000028542">
    <property type="component" value="Unassembled WGS sequence"/>
</dbReference>
<organism evidence="2 3">
    <name type="scientific">Clostridium sulfidigenes</name>
    <dbReference type="NCBI Taxonomy" id="318464"/>
    <lineage>
        <taxon>Bacteria</taxon>
        <taxon>Bacillati</taxon>
        <taxon>Bacillota</taxon>
        <taxon>Clostridia</taxon>
        <taxon>Eubacteriales</taxon>
        <taxon>Clostridiaceae</taxon>
        <taxon>Clostridium</taxon>
    </lineage>
</organism>
<feature type="transmembrane region" description="Helical" evidence="1">
    <location>
        <begin position="111"/>
        <end position="135"/>
    </location>
</feature>
<feature type="transmembrane region" description="Helical" evidence="1">
    <location>
        <begin position="40"/>
        <end position="60"/>
    </location>
</feature>
<proteinExistence type="predicted"/>
<accession>A0A084JIY7</accession>
<gene>
    <name evidence="2" type="ORF">IO99_01830</name>
</gene>
<dbReference type="RefSeq" id="WP_035129416.1">
    <property type="nucleotide sequence ID" value="NZ_JPMD01000001.1"/>
</dbReference>
<dbReference type="AlphaFoldDB" id="A0A084JIY7"/>
<feature type="transmembrane region" description="Helical" evidence="1">
    <location>
        <begin position="6"/>
        <end position="28"/>
    </location>
</feature>
<keyword evidence="3" id="KW-1185">Reference proteome</keyword>
<dbReference type="eggNOG" id="COG4905">
    <property type="taxonomic scope" value="Bacteria"/>
</dbReference>
<name>A0A084JIY7_9CLOT</name>
<comment type="caution">
    <text evidence="2">The sequence shown here is derived from an EMBL/GenBank/DDBJ whole genome shotgun (WGS) entry which is preliminary data.</text>
</comment>
<dbReference type="Pfam" id="PF06541">
    <property type="entry name" value="ABC_trans_CmpB"/>
    <property type="match status" value="1"/>
</dbReference>
<dbReference type="STRING" id="318464.IO99_01830"/>
<evidence type="ECO:0000313" key="3">
    <source>
        <dbReference type="Proteomes" id="UP000028542"/>
    </source>
</evidence>
<protein>
    <submittedName>
        <fullName evidence="2">Membrane protein</fullName>
    </submittedName>
</protein>
<feature type="transmembrane region" description="Helical" evidence="1">
    <location>
        <begin position="141"/>
        <end position="159"/>
    </location>
</feature>
<keyword evidence="1" id="KW-0812">Transmembrane</keyword>
<evidence type="ECO:0000256" key="1">
    <source>
        <dbReference type="SAM" id="Phobius"/>
    </source>
</evidence>
<sequence length="177" mass="20991">MDIVSFLLYFTFNFFFYGFVGWIIENLFCYCIRGHFQKDGFLSGPFKPMYAIAMSILVVIESTFTINVYYLIPLCFIIPTTVEYVTGIIMRNHFNKNYWDYTDLKYNFKGIICLEFSIAWTLLSFIGVKYLQVVINQAYEIIYPIWPICSTILLIILLIDEIITFREFREKGKIIQN</sequence>
<reference evidence="2 3" key="1">
    <citation type="submission" date="2014-07" db="EMBL/GenBank/DDBJ databases">
        <title>Draft genome of Clostridium sulfidigenes 113A isolated from sediments associated with methane hydrate from Krishna Godavari basin.</title>
        <authorList>
            <person name="Honkalas V.S."/>
            <person name="Dabir A.P."/>
            <person name="Arora P."/>
            <person name="Dhakephalkar P.K."/>
        </authorList>
    </citation>
    <scope>NUCLEOTIDE SEQUENCE [LARGE SCALE GENOMIC DNA]</scope>
    <source>
        <strain evidence="2 3">113A</strain>
    </source>
</reference>
<keyword evidence="1" id="KW-0472">Membrane</keyword>
<evidence type="ECO:0000313" key="2">
    <source>
        <dbReference type="EMBL" id="KEZ88921.1"/>
    </source>
</evidence>
<keyword evidence="1" id="KW-1133">Transmembrane helix</keyword>
<dbReference type="InterPro" id="IPR010540">
    <property type="entry name" value="CmpB_TMEM229"/>
</dbReference>